<dbReference type="GO" id="GO:0000981">
    <property type="term" value="F:DNA-binding transcription factor activity, RNA polymerase II-specific"/>
    <property type="evidence" value="ECO:0007669"/>
    <property type="project" value="InterPro"/>
</dbReference>
<sequence length="519" mass="57719">MSNPNYRPLLPATQPRPPPARPPPKRVRISSACDACRTKRTRCDGGRPTCAACTERSSECTYTKNDGRESRPTALKEENSSLNAKVAAFNDIVNLLKRMSPEAAQHALHRLSTGSDPVAMLKTLRGEPVQTVDSDEDTARSIFPAANSRCELELLVRHPIAYQALDMPSRAKSLRLHLSQFYSPPSTPSLQSTQTSTSLQGSSLFENSDNVDNFQSDLDPRHAQPYFDHRLAELHIDFWTSVSLPREIAAESISRYLEVQHPVWGLFDAWLFVRDLVQFKFDYCSPFMLNAVLAAALQFYTVVDPEAAKYSLACEKEAEALYKAETSLKSLPTLSGLAILHVSMTCHGEGNRGTEYLIAAIEAAKEIKLFGVPDALNTLNSDLDPGEALVATSATAWGLFNMAVHQSRFFSNTPIISFPPALPHPGDPTSGWKPDRSDKSDFYSIIERRMTNMDQVLSAFSRFWTVVNEVLQVYRNPENIGITLAFALSKYSKLLGLVDKLPKVMVDEARLSNHAFMFL</sequence>
<dbReference type="PROSITE" id="PS50048">
    <property type="entry name" value="ZN2_CY6_FUNGAL_2"/>
    <property type="match status" value="1"/>
</dbReference>
<dbReference type="CDD" id="cd00067">
    <property type="entry name" value="GAL4"/>
    <property type="match status" value="1"/>
</dbReference>
<dbReference type="CDD" id="cd12148">
    <property type="entry name" value="fungal_TF_MHR"/>
    <property type="match status" value="1"/>
</dbReference>
<dbReference type="GO" id="GO:0008270">
    <property type="term" value="F:zinc ion binding"/>
    <property type="evidence" value="ECO:0007669"/>
    <property type="project" value="InterPro"/>
</dbReference>
<dbReference type="SUPFAM" id="SSF57701">
    <property type="entry name" value="Zn2/Cys6 DNA-binding domain"/>
    <property type="match status" value="1"/>
</dbReference>
<dbReference type="InterPro" id="IPR053187">
    <property type="entry name" value="Notoamide_regulator"/>
</dbReference>
<feature type="region of interest" description="Disordered" evidence="2">
    <location>
        <begin position="1"/>
        <end position="27"/>
    </location>
</feature>
<organism evidence="4 5">
    <name type="scientific">Corynespora cassiicola Philippines</name>
    <dbReference type="NCBI Taxonomy" id="1448308"/>
    <lineage>
        <taxon>Eukaryota</taxon>
        <taxon>Fungi</taxon>
        <taxon>Dikarya</taxon>
        <taxon>Ascomycota</taxon>
        <taxon>Pezizomycotina</taxon>
        <taxon>Dothideomycetes</taxon>
        <taxon>Pleosporomycetidae</taxon>
        <taxon>Pleosporales</taxon>
        <taxon>Corynesporascaceae</taxon>
        <taxon>Corynespora</taxon>
    </lineage>
</organism>
<gene>
    <name evidence="4" type="ORF">BS50DRAFT_579503</name>
</gene>
<keyword evidence="5" id="KW-1185">Reference proteome</keyword>
<dbReference type="Proteomes" id="UP000240883">
    <property type="component" value="Unassembled WGS sequence"/>
</dbReference>
<dbReference type="PROSITE" id="PS00463">
    <property type="entry name" value="ZN2_CY6_FUNGAL_1"/>
    <property type="match status" value="1"/>
</dbReference>
<proteinExistence type="predicted"/>
<reference evidence="4 5" key="1">
    <citation type="journal article" date="2018" name="Front. Microbiol.">
        <title>Genome-Wide Analysis of Corynespora cassiicola Leaf Fall Disease Putative Effectors.</title>
        <authorList>
            <person name="Lopez D."/>
            <person name="Ribeiro S."/>
            <person name="Label P."/>
            <person name="Fumanal B."/>
            <person name="Venisse J.S."/>
            <person name="Kohler A."/>
            <person name="de Oliveira R.R."/>
            <person name="Labutti K."/>
            <person name="Lipzen A."/>
            <person name="Lail K."/>
            <person name="Bauer D."/>
            <person name="Ohm R.A."/>
            <person name="Barry K.W."/>
            <person name="Spatafora J."/>
            <person name="Grigoriev I.V."/>
            <person name="Martin F.M."/>
            <person name="Pujade-Renaud V."/>
        </authorList>
    </citation>
    <scope>NUCLEOTIDE SEQUENCE [LARGE SCALE GENOMIC DNA]</scope>
    <source>
        <strain evidence="4 5">Philippines</strain>
    </source>
</reference>
<name>A0A2T2N3H0_CORCC</name>
<dbReference type="OrthoDB" id="10261408at2759"/>
<dbReference type="EMBL" id="KZ678151">
    <property type="protein sequence ID" value="PSN59983.1"/>
    <property type="molecule type" value="Genomic_DNA"/>
</dbReference>
<dbReference type="Pfam" id="PF00172">
    <property type="entry name" value="Zn_clus"/>
    <property type="match status" value="1"/>
</dbReference>
<keyword evidence="1" id="KW-0539">Nucleus</keyword>
<evidence type="ECO:0000313" key="5">
    <source>
        <dbReference type="Proteomes" id="UP000240883"/>
    </source>
</evidence>
<evidence type="ECO:0000259" key="3">
    <source>
        <dbReference type="PROSITE" id="PS50048"/>
    </source>
</evidence>
<dbReference type="PANTHER" id="PTHR47256">
    <property type="entry name" value="ZN(II)2CYS6 TRANSCRIPTION FACTOR (EUROFUNG)-RELATED"/>
    <property type="match status" value="1"/>
</dbReference>
<dbReference type="InterPro" id="IPR036864">
    <property type="entry name" value="Zn2-C6_fun-type_DNA-bd_sf"/>
</dbReference>
<dbReference type="Gene3D" id="4.10.240.10">
    <property type="entry name" value="Zn(2)-C6 fungal-type DNA-binding domain"/>
    <property type="match status" value="1"/>
</dbReference>
<dbReference type="SMART" id="SM00066">
    <property type="entry name" value="GAL4"/>
    <property type="match status" value="1"/>
</dbReference>
<dbReference type="STRING" id="1448308.A0A2T2N3H0"/>
<feature type="domain" description="Zn(2)-C6 fungal-type" evidence="3">
    <location>
        <begin position="32"/>
        <end position="62"/>
    </location>
</feature>
<accession>A0A2T2N3H0</accession>
<evidence type="ECO:0000256" key="1">
    <source>
        <dbReference type="ARBA" id="ARBA00023242"/>
    </source>
</evidence>
<evidence type="ECO:0000256" key="2">
    <source>
        <dbReference type="SAM" id="MobiDB-lite"/>
    </source>
</evidence>
<dbReference type="PANTHER" id="PTHR47256:SF1">
    <property type="entry name" value="ZN(II)2CYS6 TRANSCRIPTION FACTOR (EUROFUNG)"/>
    <property type="match status" value="1"/>
</dbReference>
<dbReference type="AlphaFoldDB" id="A0A2T2N3H0"/>
<evidence type="ECO:0000313" key="4">
    <source>
        <dbReference type="EMBL" id="PSN59983.1"/>
    </source>
</evidence>
<dbReference type="InterPro" id="IPR001138">
    <property type="entry name" value="Zn2Cys6_DnaBD"/>
</dbReference>
<protein>
    <recommendedName>
        <fullName evidence="3">Zn(2)-C6 fungal-type domain-containing protein</fullName>
    </recommendedName>
</protein>